<dbReference type="AlphaFoldDB" id="A0A2H4HI99"/>
<name>A0A2H4HI99_ENTFL</name>
<protein>
    <submittedName>
        <fullName evidence="2">Uncharacterized protein</fullName>
    </submittedName>
</protein>
<geneLocation type="plasmid" evidence="2">
    <name>pJH-T4</name>
</geneLocation>
<dbReference type="EMBL" id="KY290886">
    <property type="protein sequence ID" value="ARQ19158.1"/>
    <property type="molecule type" value="Genomic_DNA"/>
</dbReference>
<reference evidence="2" key="1">
    <citation type="submission" date="2016-12" db="EMBL/GenBank/DDBJ databases">
        <title>Genetic characterization of cointegrate plasmids responsible for the mobilization of pRUM-like and pLAG, via pHTbeta, from Enterococcus faecium to E. faecalis.</title>
        <authorList>
            <person name="Di Sante L."/>
            <person name="Morroni G."/>
            <person name="Vignaroli C."/>
            <person name="Brenciani A."/>
        </authorList>
    </citation>
    <scope>NUCLEOTIDE SEQUENCE</scope>
    <source>
        <strain evidence="2">Transconjugant T4</strain>
        <plasmid evidence="2">pJH-T4</plasmid>
    </source>
</reference>
<accession>A0A2H4HI99</accession>
<sequence length="238" mass="27676">MSVFNNKVMLGNCYVNHIGFYDGGTYRVLFLRLSVFSYSKDGKGYYENINAQISCPLDRNGKPTTTSSHPKALMNKFIFEKLDRNLVEGMKISIHGNIRGTEQVLLNSGWKNFGQLSPLEKEEYQKIPKNELVTRNQTYIYIEEVSMPEKEEFRKSQSKVKKEDVEVAEPNQADEILSDDTDPVNDEGEVIEVFEAEIIEEEEEVKSVDRRMYREKPKGYVNFEDMYYDEYSNEPPIN</sequence>
<proteinExistence type="predicted"/>
<organism evidence="2">
    <name type="scientific">Enterococcus faecalis</name>
    <name type="common">Streptococcus faecalis</name>
    <dbReference type="NCBI Taxonomy" id="1351"/>
    <lineage>
        <taxon>Bacteria</taxon>
        <taxon>Bacillati</taxon>
        <taxon>Bacillota</taxon>
        <taxon>Bacilli</taxon>
        <taxon>Lactobacillales</taxon>
        <taxon>Enterococcaceae</taxon>
        <taxon>Enterococcus</taxon>
    </lineage>
</organism>
<feature type="region of interest" description="Disordered" evidence="1">
    <location>
        <begin position="157"/>
        <end position="186"/>
    </location>
</feature>
<evidence type="ECO:0000256" key="1">
    <source>
        <dbReference type="SAM" id="MobiDB-lite"/>
    </source>
</evidence>
<evidence type="ECO:0000313" key="2">
    <source>
        <dbReference type="EMBL" id="ARQ19158.1"/>
    </source>
</evidence>
<dbReference type="RefSeq" id="WP_002338176.1">
    <property type="nucleotide sequence ID" value="NZ_KY290886.1"/>
</dbReference>
<feature type="compositionally biased region" description="Acidic residues" evidence="1">
    <location>
        <begin position="176"/>
        <end position="186"/>
    </location>
</feature>
<keyword evidence="2" id="KW-0614">Plasmid</keyword>